<accession>A0A0Q2V5H1</accession>
<proteinExistence type="predicted"/>
<gene>
    <name evidence="1" type="ORF">AMR76_01675</name>
</gene>
<reference evidence="1 2" key="1">
    <citation type="submission" date="2015-08" db="EMBL/GenBank/DDBJ databases">
        <title>Antibacterial properties of a collection of Vibrionaceae strains.</title>
        <authorList>
            <person name="Giubergia S."/>
        </authorList>
    </citation>
    <scope>NUCLEOTIDE SEQUENCE [LARGE SCALE GENOMIC DNA]</scope>
    <source>
        <strain evidence="1 2">S0821</strain>
    </source>
</reference>
<evidence type="ECO:0000313" key="1">
    <source>
        <dbReference type="EMBL" id="KQH88024.1"/>
    </source>
</evidence>
<name>A0A0Q2V5H1_VIBFU</name>
<dbReference type="RefSeq" id="WP_055465061.1">
    <property type="nucleotide sequence ID" value="NZ_LKHS01000001.1"/>
</dbReference>
<dbReference type="Proteomes" id="UP000051221">
    <property type="component" value="Unassembled WGS sequence"/>
</dbReference>
<sequence>MNSQVLDTLPTFKLMMEYKAIMLESIRSMDTYGESYVREYDFNAAVFKSLKTLEGDTTQQNAVRVAFSKDNLINSHILSDFDHFEGAGRLFFDKAVLDIFRLFDRSLIQELTHIELNTRLVALRELTDRFDSGSLDFNPQDLDYKEALGALFRALAALQSLIRRNLTRMEDVNRDLSEQSEKALKATNPNVVQALQKDNIEHISNLLVRHILPTRAFLDEKVVLRDGANLLACLEKLKRLFEVHSLDSEASTMLRYAISFNAYHKDISRISTSIDQFLARSRKRLTQFNAIENAFSELVEYLKETQQDLRRKRISSDFAQTSGLFCGLMNQPRPKDLRLSDSQSYFNNITTDITTKLEDYKLVNQLDLSLLQSSKDNSLDTRLERVKQVKQLMYSMRFEHCDDLIKVVSDRLEGLLDDYQILDLLEALMTLNSVGQLNLHNHLPRVTNIFHEITVGGYVFKYRKIKLEVRETYAYD</sequence>
<dbReference type="InParanoid" id="A0A0Q2V5H1"/>
<comment type="caution">
    <text evidence="1">The sequence shown here is derived from an EMBL/GenBank/DDBJ whole genome shotgun (WGS) entry which is preliminary data.</text>
</comment>
<keyword evidence="2" id="KW-1185">Reference proteome</keyword>
<organism evidence="1 2">
    <name type="scientific">Vibrio furnissii</name>
    <dbReference type="NCBI Taxonomy" id="29494"/>
    <lineage>
        <taxon>Bacteria</taxon>
        <taxon>Pseudomonadati</taxon>
        <taxon>Pseudomonadota</taxon>
        <taxon>Gammaproteobacteria</taxon>
        <taxon>Vibrionales</taxon>
        <taxon>Vibrionaceae</taxon>
        <taxon>Vibrio</taxon>
    </lineage>
</organism>
<dbReference type="AlphaFoldDB" id="A0A0Q2V5H1"/>
<protein>
    <submittedName>
        <fullName evidence="1">Uncharacterized protein</fullName>
    </submittedName>
</protein>
<evidence type="ECO:0000313" key="2">
    <source>
        <dbReference type="Proteomes" id="UP000051221"/>
    </source>
</evidence>
<dbReference type="EMBL" id="LKHS01000001">
    <property type="protein sequence ID" value="KQH88024.1"/>
    <property type="molecule type" value="Genomic_DNA"/>
</dbReference>